<dbReference type="Gene3D" id="2.60.120.10">
    <property type="entry name" value="Jelly Rolls"/>
    <property type="match status" value="1"/>
</dbReference>
<evidence type="ECO:0000259" key="4">
    <source>
        <dbReference type="PROSITE" id="PS01124"/>
    </source>
</evidence>
<dbReference type="Gene3D" id="1.10.10.60">
    <property type="entry name" value="Homeodomain-like"/>
    <property type="match status" value="2"/>
</dbReference>
<dbReference type="InterPro" id="IPR009057">
    <property type="entry name" value="Homeodomain-like_sf"/>
</dbReference>
<accession>A0A4V0YF95</accession>
<feature type="domain" description="HTH araC/xylS-type" evidence="4">
    <location>
        <begin position="188"/>
        <end position="287"/>
    </location>
</feature>
<dbReference type="InterPro" id="IPR018060">
    <property type="entry name" value="HTH_AraC"/>
</dbReference>
<dbReference type="Pfam" id="PF02311">
    <property type="entry name" value="AraC_binding"/>
    <property type="match status" value="1"/>
</dbReference>
<dbReference type="SMART" id="SM00342">
    <property type="entry name" value="HTH_ARAC"/>
    <property type="match status" value="1"/>
</dbReference>
<dbReference type="RefSeq" id="WP_129441024.1">
    <property type="nucleotide sequence ID" value="NZ_CP035492.1"/>
</dbReference>
<dbReference type="PROSITE" id="PS00041">
    <property type="entry name" value="HTH_ARAC_FAMILY_1"/>
    <property type="match status" value="1"/>
</dbReference>
<dbReference type="InterPro" id="IPR020449">
    <property type="entry name" value="Tscrpt_reg_AraC-type_HTH"/>
</dbReference>
<keyword evidence="6" id="KW-1185">Reference proteome</keyword>
<evidence type="ECO:0000256" key="3">
    <source>
        <dbReference type="ARBA" id="ARBA00023163"/>
    </source>
</evidence>
<dbReference type="OrthoDB" id="8737373at2"/>
<dbReference type="GO" id="GO:0043565">
    <property type="term" value="F:sequence-specific DNA binding"/>
    <property type="evidence" value="ECO:0007669"/>
    <property type="project" value="InterPro"/>
</dbReference>
<evidence type="ECO:0000256" key="1">
    <source>
        <dbReference type="ARBA" id="ARBA00023015"/>
    </source>
</evidence>
<keyword evidence="1" id="KW-0805">Transcription regulation</keyword>
<gene>
    <name evidence="5" type="ORF">ET464_11515</name>
</gene>
<dbReference type="SUPFAM" id="SSF46689">
    <property type="entry name" value="Homeodomain-like"/>
    <property type="match status" value="2"/>
</dbReference>
<dbReference type="KEGG" id="pprt:ET464_11515"/>
<reference evidence="5 6" key="1">
    <citation type="submission" date="2019-01" db="EMBL/GenBank/DDBJ databases">
        <title>Genome sequencing of strain FW100M-2.</title>
        <authorList>
            <person name="Heo J."/>
            <person name="Kim S.-J."/>
            <person name="Kim J.-S."/>
            <person name="Hong S.-B."/>
            <person name="Kwon S.-W."/>
        </authorList>
    </citation>
    <scope>NUCLEOTIDE SEQUENCE [LARGE SCALE GENOMIC DNA]</scope>
    <source>
        <strain evidence="5 6">FW100M-2</strain>
    </source>
</reference>
<dbReference type="PROSITE" id="PS01124">
    <property type="entry name" value="HTH_ARAC_FAMILY_2"/>
    <property type="match status" value="1"/>
</dbReference>
<dbReference type="InterPro" id="IPR014710">
    <property type="entry name" value="RmlC-like_jellyroll"/>
</dbReference>
<protein>
    <submittedName>
        <fullName evidence="5">AraC family transcriptional regulator</fullName>
    </submittedName>
</protein>
<dbReference type="InterPro" id="IPR037923">
    <property type="entry name" value="HTH-like"/>
</dbReference>
<dbReference type="EMBL" id="CP035492">
    <property type="protein sequence ID" value="QAY66931.1"/>
    <property type="molecule type" value="Genomic_DNA"/>
</dbReference>
<keyword evidence="3" id="KW-0804">Transcription</keyword>
<dbReference type="SUPFAM" id="SSF51215">
    <property type="entry name" value="Regulatory protein AraC"/>
    <property type="match status" value="1"/>
</dbReference>
<dbReference type="PRINTS" id="PR00032">
    <property type="entry name" value="HTHARAC"/>
</dbReference>
<dbReference type="GO" id="GO:0003700">
    <property type="term" value="F:DNA-binding transcription factor activity"/>
    <property type="evidence" value="ECO:0007669"/>
    <property type="project" value="InterPro"/>
</dbReference>
<evidence type="ECO:0000256" key="2">
    <source>
        <dbReference type="ARBA" id="ARBA00023125"/>
    </source>
</evidence>
<dbReference type="Proteomes" id="UP000293568">
    <property type="component" value="Chromosome"/>
</dbReference>
<keyword evidence="2" id="KW-0238">DNA-binding</keyword>
<dbReference type="PANTHER" id="PTHR43280">
    <property type="entry name" value="ARAC-FAMILY TRANSCRIPTIONAL REGULATOR"/>
    <property type="match status" value="1"/>
</dbReference>
<dbReference type="InterPro" id="IPR003313">
    <property type="entry name" value="AraC-bd"/>
</dbReference>
<dbReference type="AlphaFoldDB" id="A0A4V0YF95"/>
<dbReference type="InterPro" id="IPR018062">
    <property type="entry name" value="HTH_AraC-typ_CS"/>
</dbReference>
<sequence>MKFARKPFEAGSAFPFDYDYRQRKNMKTELPDHLHDWHEIVYVHEGKGTFFIDQTLYDMRSGSLFLIPGNTIHQAFPDPEEPVTTTAVFFSTSLVQVPQLDGQFSYLSCLQHAKKYKSYKYEPPASEQSAMEQLLDDMALERKQEQQGYRQAMLLLLERLLLQLGRSIVPPGEAGAASAAVIGPPWIRDILRHIDEQPEASLPLTSLAERASVTPAHFSRVFKQLTGMNVTDYVTTKRIIRAKELLRAESDSGIREIAERCGFETLPHFHRMFKKLTGTTPAAYKKSAPPH</sequence>
<name>A0A4V0YF95_9BACL</name>
<dbReference type="PANTHER" id="PTHR43280:SF2">
    <property type="entry name" value="HTH-TYPE TRANSCRIPTIONAL REGULATOR EXSA"/>
    <property type="match status" value="1"/>
</dbReference>
<organism evidence="5 6">
    <name type="scientific">Paenibacillus protaetiae</name>
    <dbReference type="NCBI Taxonomy" id="2509456"/>
    <lineage>
        <taxon>Bacteria</taxon>
        <taxon>Bacillati</taxon>
        <taxon>Bacillota</taxon>
        <taxon>Bacilli</taxon>
        <taxon>Bacillales</taxon>
        <taxon>Paenibacillaceae</taxon>
        <taxon>Paenibacillus</taxon>
    </lineage>
</organism>
<evidence type="ECO:0000313" key="5">
    <source>
        <dbReference type="EMBL" id="QAY66931.1"/>
    </source>
</evidence>
<dbReference type="Pfam" id="PF12833">
    <property type="entry name" value="HTH_18"/>
    <property type="match status" value="1"/>
</dbReference>
<evidence type="ECO:0000313" key="6">
    <source>
        <dbReference type="Proteomes" id="UP000293568"/>
    </source>
</evidence>
<proteinExistence type="predicted"/>